<dbReference type="EMBL" id="FMAF01000006">
    <property type="protein sequence ID" value="SCB30737.1"/>
    <property type="molecule type" value="Genomic_DNA"/>
</dbReference>
<evidence type="ECO:0000313" key="1">
    <source>
        <dbReference type="EMBL" id="SCB30737.1"/>
    </source>
</evidence>
<reference evidence="1 2" key="1">
    <citation type="submission" date="2016-08" db="EMBL/GenBank/DDBJ databases">
        <authorList>
            <person name="Seilhamer J.J."/>
        </authorList>
    </citation>
    <scope>NUCLEOTIDE SEQUENCE [LARGE SCALE GENOMIC DNA]</scope>
    <source>
        <strain evidence="1 2">P1-7</strain>
    </source>
</reference>
<evidence type="ECO:0008006" key="3">
    <source>
        <dbReference type="Google" id="ProtNLM"/>
    </source>
</evidence>
<dbReference type="RefSeq" id="WP_092574077.1">
    <property type="nucleotide sequence ID" value="NZ_FMAF01000006.1"/>
</dbReference>
<protein>
    <recommendedName>
        <fullName evidence="3">Phage ABA sandwich domain-containing protein</fullName>
    </recommendedName>
</protein>
<sequence>MQKLEELIAALEKATGPDRWLDAKIDAALRVGTVKMRSGGFEWAWANFPTWGHHKQARGMCGVQHTNGDLGLIWGSLPFTDSIDAAVSLIGGDEFEMTNLYGVARVTVYNQGDFGPSYGSSECGSLPLAICIAALRSKLTQEKNNAE</sequence>
<organism evidence="1 2">
    <name type="scientific">Rhizobium lusitanum</name>
    <dbReference type="NCBI Taxonomy" id="293958"/>
    <lineage>
        <taxon>Bacteria</taxon>
        <taxon>Pseudomonadati</taxon>
        <taxon>Pseudomonadota</taxon>
        <taxon>Alphaproteobacteria</taxon>
        <taxon>Hyphomicrobiales</taxon>
        <taxon>Rhizobiaceae</taxon>
        <taxon>Rhizobium/Agrobacterium group</taxon>
        <taxon>Rhizobium</taxon>
    </lineage>
</organism>
<accession>A0A1C3VT40</accession>
<dbReference type="Proteomes" id="UP000199205">
    <property type="component" value="Unassembled WGS sequence"/>
</dbReference>
<evidence type="ECO:0000313" key="2">
    <source>
        <dbReference type="Proteomes" id="UP000199205"/>
    </source>
</evidence>
<gene>
    <name evidence="1" type="ORF">GA0061101_106149</name>
</gene>
<dbReference type="AlphaFoldDB" id="A0A1C3VT40"/>
<dbReference type="OrthoDB" id="8404556at2"/>
<name>A0A1C3VT40_9HYPH</name>
<proteinExistence type="predicted"/>